<dbReference type="AlphaFoldDB" id="A0A6C2YIF2"/>
<proteinExistence type="predicted"/>
<dbReference type="RefSeq" id="WP_197740650.1">
    <property type="nucleotide sequence ID" value="NZ_LR593887.1"/>
</dbReference>
<dbReference type="EMBL" id="LR593887">
    <property type="protein sequence ID" value="VTR97820.1"/>
    <property type="molecule type" value="Genomic_DNA"/>
</dbReference>
<dbReference type="EMBL" id="LR586016">
    <property type="protein sequence ID" value="VIP01197.1"/>
    <property type="molecule type" value="Genomic_DNA"/>
</dbReference>
<keyword evidence="2" id="KW-1185">Reference proteome</keyword>
<gene>
    <name evidence="1" type="ORF">GMBLW1_27630</name>
</gene>
<protein>
    <submittedName>
        <fullName evidence="1">Uncharacterized protein</fullName>
    </submittedName>
</protein>
<dbReference type="KEGG" id="tim:GMBLW1_27630"/>
<evidence type="ECO:0000313" key="1">
    <source>
        <dbReference type="EMBL" id="VIP01197.1"/>
    </source>
</evidence>
<organism evidence="1">
    <name type="scientific">Tuwongella immobilis</name>
    <dbReference type="NCBI Taxonomy" id="692036"/>
    <lineage>
        <taxon>Bacteria</taxon>
        <taxon>Pseudomonadati</taxon>
        <taxon>Planctomycetota</taxon>
        <taxon>Planctomycetia</taxon>
        <taxon>Gemmatales</taxon>
        <taxon>Gemmataceae</taxon>
        <taxon>Tuwongella</taxon>
    </lineage>
</organism>
<accession>A0A6C2YIF2</accession>
<dbReference type="InParanoid" id="A0A6C2YIF2"/>
<reference evidence="1" key="1">
    <citation type="submission" date="2019-04" db="EMBL/GenBank/DDBJ databases">
        <authorList>
            <consortium name="Science for Life Laboratories"/>
        </authorList>
    </citation>
    <scope>NUCLEOTIDE SEQUENCE</scope>
    <source>
        <strain evidence="1">MBLW1</strain>
    </source>
</reference>
<evidence type="ECO:0000313" key="2">
    <source>
        <dbReference type="Proteomes" id="UP000464378"/>
    </source>
</evidence>
<dbReference type="Proteomes" id="UP000464378">
    <property type="component" value="Chromosome"/>
</dbReference>
<sequence length="232" mass="25125">MDKAPLTEFEPDPERLAVIRECMEHYDVGDPTAEWPNNIISRRTVVYGSGQIAREGAPVRHAVDADELARCRELAAEVAELMAGVPVGMGSESGDAFQGFFIAGSVGEPVPASIDEALIRSRFGGTIFPPATITIEPLAEGTNWWSAVEQNESESEDEPFGPWRAMLQWFGERPEFVSTAFVQIGDQGALEDLPREQWPEGTEITGCVLPRLAIGLTAGGSIVGLFGYTVQT</sequence>
<name>A0A6C2YIF2_9BACT</name>